<dbReference type="Proteomes" id="UP000198824">
    <property type="component" value="Unassembled WGS sequence"/>
</dbReference>
<accession>A0A1I6L2K6</accession>
<feature type="domain" description="PD-(D/E)XK nuclease-like" evidence="1">
    <location>
        <begin position="23"/>
        <end position="311"/>
    </location>
</feature>
<organism evidence="2 3">
    <name type="scientific">Sphingomonas jatrophae</name>
    <dbReference type="NCBI Taxonomy" id="1166337"/>
    <lineage>
        <taxon>Bacteria</taxon>
        <taxon>Pseudomonadati</taxon>
        <taxon>Pseudomonadota</taxon>
        <taxon>Alphaproteobacteria</taxon>
        <taxon>Sphingomonadales</taxon>
        <taxon>Sphingomonadaceae</taxon>
        <taxon>Sphingomonas</taxon>
    </lineage>
</organism>
<gene>
    <name evidence="2" type="ORF">SAMN05192580_2195</name>
</gene>
<evidence type="ECO:0000313" key="2">
    <source>
        <dbReference type="EMBL" id="SFR97695.1"/>
    </source>
</evidence>
<sequence length="329" mass="36973">MERTHLPLIPEPILRRHHVLENHDNRFRTNVRLLQAFWRTGRELRIGRHTAADGTKRLLGSRISNTAGRAGGNFMSAEIARLVYREHTYREPWSNYDEQRLWTNLLSSQPLVFNAFGPLRLDPTLATAMLRAICPDLADATADAVLFEHSPGRGVAELTGDHTAWDVAITYTREGGARGIVAIEVKYSESGWEPVKELRSRYAELMPATGLFLDPTAPELRRAPIQQLMREHVLLQATIARGDYAEGRFIVIAPQLNRPMQSACRRYAAQLAEPAEGKAGFGVVTLEAFMAAMRKVGDEAYSDALFDRYIDWSQIDDAIEESFLASLAE</sequence>
<evidence type="ECO:0000259" key="1">
    <source>
        <dbReference type="Pfam" id="PF20796"/>
    </source>
</evidence>
<protein>
    <recommendedName>
        <fullName evidence="1">PD-(D/E)XK nuclease-like domain-containing protein</fullName>
    </recommendedName>
</protein>
<dbReference type="STRING" id="1166337.SAMN05192580_2195"/>
<evidence type="ECO:0000313" key="3">
    <source>
        <dbReference type="Proteomes" id="UP000198824"/>
    </source>
</evidence>
<dbReference type="AlphaFoldDB" id="A0A1I6L2K6"/>
<keyword evidence="3" id="KW-1185">Reference proteome</keyword>
<dbReference type="EMBL" id="FOZG01000002">
    <property type="protein sequence ID" value="SFR97695.1"/>
    <property type="molecule type" value="Genomic_DNA"/>
</dbReference>
<dbReference type="InterPro" id="IPR048822">
    <property type="entry name" value="PDDEXK_13"/>
</dbReference>
<reference evidence="2 3" key="1">
    <citation type="submission" date="2016-10" db="EMBL/GenBank/DDBJ databases">
        <authorList>
            <person name="de Groot N.N."/>
        </authorList>
    </citation>
    <scope>NUCLEOTIDE SEQUENCE [LARGE SCALE GENOMIC DNA]</scope>
    <source>
        <strain evidence="2 3">S5-249</strain>
    </source>
</reference>
<dbReference type="RefSeq" id="WP_131819249.1">
    <property type="nucleotide sequence ID" value="NZ_FOZG01000002.1"/>
</dbReference>
<dbReference type="Pfam" id="PF20796">
    <property type="entry name" value="PDDEXK_13"/>
    <property type="match status" value="1"/>
</dbReference>
<proteinExistence type="predicted"/>
<name>A0A1I6L2K6_9SPHN</name>
<dbReference type="OrthoDB" id="1092934at2"/>